<evidence type="ECO:0000259" key="7">
    <source>
        <dbReference type="PROSITE" id="PS51093"/>
    </source>
</evidence>
<evidence type="ECO:0000256" key="5">
    <source>
        <dbReference type="ARBA" id="ARBA00022683"/>
    </source>
</evidence>
<keyword evidence="5" id="KW-0598">Phosphotransferase system</keyword>
<sequence length="160" mass="17878">MFGIFKKKNIIPEHAIVAVTDGNLIPLEKVADPVFSQKMLGDGIAIIPKNEVIVAPCNGKITMIYPTLHAFGIINDEGVEILIHIGINTVNLNGRGFKRYVEINDEVKAGDKVISFYAEYLIEEEYDFTTIVIFPNCQKELSKKTDGYVRKGKDVVVSYK</sequence>
<evidence type="ECO:0000256" key="6">
    <source>
        <dbReference type="ARBA" id="ARBA00022777"/>
    </source>
</evidence>
<dbReference type="InterPro" id="IPR011055">
    <property type="entry name" value="Dup_hybrid_motif"/>
</dbReference>
<dbReference type="NCBIfam" id="TIGR00830">
    <property type="entry name" value="PTBA"/>
    <property type="match status" value="1"/>
</dbReference>
<dbReference type="SUPFAM" id="SSF51261">
    <property type="entry name" value="Duplicated hybrid motif"/>
    <property type="match status" value="1"/>
</dbReference>
<dbReference type="InterPro" id="IPR050890">
    <property type="entry name" value="PTS_EIIA_component"/>
</dbReference>
<evidence type="ECO:0000256" key="4">
    <source>
        <dbReference type="ARBA" id="ARBA00022679"/>
    </source>
</evidence>
<evidence type="ECO:0000256" key="3">
    <source>
        <dbReference type="ARBA" id="ARBA00022597"/>
    </source>
</evidence>
<dbReference type="PANTHER" id="PTHR45008:SF1">
    <property type="entry name" value="PTS SYSTEM GLUCOSE-SPECIFIC EIIA COMPONENT"/>
    <property type="match status" value="1"/>
</dbReference>
<evidence type="ECO:0000313" key="8">
    <source>
        <dbReference type="EMBL" id="MDQ0362046.1"/>
    </source>
</evidence>
<feature type="domain" description="PTS EIIA type-1" evidence="7">
    <location>
        <begin position="32"/>
        <end position="136"/>
    </location>
</feature>
<keyword evidence="3" id="KW-0762">Sugar transport</keyword>
<evidence type="ECO:0000256" key="1">
    <source>
        <dbReference type="ARBA" id="ARBA00004496"/>
    </source>
</evidence>
<dbReference type="Proteomes" id="UP001230220">
    <property type="component" value="Unassembled WGS sequence"/>
</dbReference>
<protein>
    <submittedName>
        <fullName evidence="8">Glucose-specific phosphotransferase system IIA component</fullName>
    </submittedName>
</protein>
<dbReference type="Pfam" id="PF00358">
    <property type="entry name" value="PTS_EIIA_1"/>
    <property type="match status" value="1"/>
</dbReference>
<organism evidence="8 9">
    <name type="scientific">Breznakia pachnodae</name>
    <dbReference type="NCBI Taxonomy" id="265178"/>
    <lineage>
        <taxon>Bacteria</taxon>
        <taxon>Bacillati</taxon>
        <taxon>Bacillota</taxon>
        <taxon>Erysipelotrichia</taxon>
        <taxon>Erysipelotrichales</taxon>
        <taxon>Erysipelotrichaceae</taxon>
        <taxon>Breznakia</taxon>
    </lineage>
</organism>
<dbReference type="PANTHER" id="PTHR45008">
    <property type="entry name" value="PTS SYSTEM GLUCOSE-SPECIFIC EIIA COMPONENT"/>
    <property type="match status" value="1"/>
</dbReference>
<dbReference type="PROSITE" id="PS00371">
    <property type="entry name" value="PTS_EIIA_TYPE_1_HIS"/>
    <property type="match status" value="1"/>
</dbReference>
<dbReference type="Gene3D" id="2.70.70.10">
    <property type="entry name" value="Glucose Permease (Domain IIA)"/>
    <property type="match status" value="1"/>
</dbReference>
<comment type="subcellular location">
    <subcellularLocation>
        <location evidence="1">Cytoplasm</location>
    </subcellularLocation>
</comment>
<dbReference type="RefSeq" id="WP_307409300.1">
    <property type="nucleotide sequence ID" value="NZ_JAUSUR010000005.1"/>
</dbReference>
<keyword evidence="9" id="KW-1185">Reference proteome</keyword>
<gene>
    <name evidence="8" type="ORF">J2S15_002799</name>
</gene>
<keyword evidence="2" id="KW-0813">Transport</keyword>
<dbReference type="InterPro" id="IPR001127">
    <property type="entry name" value="PTS_EIIA_1_perm"/>
</dbReference>
<evidence type="ECO:0000256" key="2">
    <source>
        <dbReference type="ARBA" id="ARBA00022448"/>
    </source>
</evidence>
<keyword evidence="6" id="KW-0418">Kinase</keyword>
<name>A0ABU0E5M7_9FIRM</name>
<comment type="caution">
    <text evidence="8">The sequence shown here is derived from an EMBL/GenBank/DDBJ whole genome shotgun (WGS) entry which is preliminary data.</text>
</comment>
<keyword evidence="4" id="KW-0808">Transferase</keyword>
<proteinExistence type="predicted"/>
<accession>A0ABU0E5M7</accession>
<evidence type="ECO:0000313" key="9">
    <source>
        <dbReference type="Proteomes" id="UP001230220"/>
    </source>
</evidence>
<reference evidence="8 9" key="1">
    <citation type="submission" date="2023-07" db="EMBL/GenBank/DDBJ databases">
        <title>Genomic Encyclopedia of Type Strains, Phase IV (KMG-IV): sequencing the most valuable type-strain genomes for metagenomic binning, comparative biology and taxonomic classification.</title>
        <authorList>
            <person name="Goeker M."/>
        </authorList>
    </citation>
    <scope>NUCLEOTIDE SEQUENCE [LARGE SCALE GENOMIC DNA]</scope>
    <source>
        <strain evidence="8 9">DSM 16784</strain>
    </source>
</reference>
<dbReference type="EMBL" id="JAUSUR010000005">
    <property type="protein sequence ID" value="MDQ0362046.1"/>
    <property type="molecule type" value="Genomic_DNA"/>
</dbReference>
<dbReference type="PROSITE" id="PS51093">
    <property type="entry name" value="PTS_EIIA_TYPE_1"/>
    <property type="match status" value="1"/>
</dbReference>